<protein>
    <submittedName>
        <fullName evidence="1">Uncharacterized protein</fullName>
    </submittedName>
</protein>
<dbReference type="AlphaFoldDB" id="A0AAV5UKU0"/>
<feature type="non-terminal residue" evidence="1">
    <location>
        <position position="1"/>
    </location>
</feature>
<reference evidence="1" key="1">
    <citation type="submission" date="2023-10" db="EMBL/GenBank/DDBJ databases">
        <title>Genome assembly of Pristionchus species.</title>
        <authorList>
            <person name="Yoshida K."/>
            <person name="Sommer R.J."/>
        </authorList>
    </citation>
    <scope>NUCLEOTIDE SEQUENCE</scope>
    <source>
        <strain evidence="1">RS0144</strain>
    </source>
</reference>
<accession>A0AAV5UKU0</accession>
<evidence type="ECO:0000313" key="1">
    <source>
        <dbReference type="EMBL" id="GMT07624.1"/>
    </source>
</evidence>
<evidence type="ECO:0000313" key="2">
    <source>
        <dbReference type="Proteomes" id="UP001432027"/>
    </source>
</evidence>
<dbReference type="EMBL" id="BTSX01000006">
    <property type="protein sequence ID" value="GMT07624.1"/>
    <property type="molecule type" value="Genomic_DNA"/>
</dbReference>
<sequence>YSDLSSAYSHSRGNNCEGITSTIKGSHQIRVPEIAEKERNDTLARKFKGPLCPHTTHPHLVRAYIARRLDTIKKSPL</sequence>
<dbReference type="Proteomes" id="UP001432027">
    <property type="component" value="Unassembled WGS sequence"/>
</dbReference>
<organism evidence="1 2">
    <name type="scientific">Pristionchus entomophagus</name>
    <dbReference type="NCBI Taxonomy" id="358040"/>
    <lineage>
        <taxon>Eukaryota</taxon>
        <taxon>Metazoa</taxon>
        <taxon>Ecdysozoa</taxon>
        <taxon>Nematoda</taxon>
        <taxon>Chromadorea</taxon>
        <taxon>Rhabditida</taxon>
        <taxon>Rhabditina</taxon>
        <taxon>Diplogasteromorpha</taxon>
        <taxon>Diplogasteroidea</taxon>
        <taxon>Neodiplogasteridae</taxon>
        <taxon>Pristionchus</taxon>
    </lineage>
</organism>
<gene>
    <name evidence="1" type="ORF">PENTCL1PPCAC_29798</name>
</gene>
<name>A0AAV5UKU0_9BILA</name>
<comment type="caution">
    <text evidence="1">The sequence shown here is derived from an EMBL/GenBank/DDBJ whole genome shotgun (WGS) entry which is preliminary data.</text>
</comment>
<keyword evidence="2" id="KW-1185">Reference proteome</keyword>
<feature type="non-terminal residue" evidence="1">
    <location>
        <position position="77"/>
    </location>
</feature>
<proteinExistence type="predicted"/>